<dbReference type="AlphaFoldDB" id="E1ZE72"/>
<dbReference type="eggNOG" id="ENOG502R35W">
    <property type="taxonomic scope" value="Eukaryota"/>
</dbReference>
<gene>
    <name evidence="3" type="ORF">CHLNCDRAFT_57732</name>
</gene>
<accession>E1ZE72</accession>
<dbReference type="KEGG" id="cvr:CHLNCDRAFT_57732"/>
<feature type="compositionally biased region" description="Basic and acidic residues" evidence="2">
    <location>
        <begin position="262"/>
        <end position="274"/>
    </location>
</feature>
<dbReference type="OrthoDB" id="10680172at2759"/>
<dbReference type="EMBL" id="GL433843">
    <property type="protein sequence ID" value="EFN55820.1"/>
    <property type="molecule type" value="Genomic_DNA"/>
</dbReference>
<dbReference type="PANTHER" id="PTHR38394">
    <property type="entry name" value="NEUROFILAMENT LIGHT PROTEIN"/>
    <property type="match status" value="1"/>
</dbReference>
<feature type="region of interest" description="Disordered" evidence="2">
    <location>
        <begin position="801"/>
        <end position="821"/>
    </location>
</feature>
<dbReference type="GeneID" id="17355385"/>
<feature type="coiled-coil region" evidence="1">
    <location>
        <begin position="691"/>
        <end position="718"/>
    </location>
</feature>
<dbReference type="InParanoid" id="E1ZE72"/>
<feature type="coiled-coil region" evidence="1">
    <location>
        <begin position="639"/>
        <end position="666"/>
    </location>
</feature>
<dbReference type="Proteomes" id="UP000008141">
    <property type="component" value="Unassembled WGS sequence"/>
</dbReference>
<protein>
    <submittedName>
        <fullName evidence="3">Expressed protein</fullName>
    </submittedName>
</protein>
<feature type="region of interest" description="Disordered" evidence="2">
    <location>
        <begin position="313"/>
        <end position="348"/>
    </location>
</feature>
<sequence>MDDSNIAALDEVLFTSLAVEPEAASPAAEVAAPAMAAPATAGADLPRAGSASDSPTAGAAAAPAVAAAAAAGMVADLPPMGHAVGDPARAGAGTQAGRRKKVIRSRIGYARTASPAAALEAPHASTLEAVLASAGTMSPTAQETAASAAAALAQQASDAGSAHSRGSGSFSPAPGAGHGGSGSTPGSHSGQLHQGSRWGSTAAESAAASVGEAGSDNEGEAQEEQHARSGCVDPQHLTALQQHVAQLDICLDLPARATAMQPDEHPSDSCDSRRSTVAVRGPLGSSADTDSDESITSPDFRPVEELELPSPGAAAQKGVPQAGKAAPAAGGGSSAGVARPEQQGTKKPSFAEQLAAITRERDAMAAHLSREEEELEQQEHTATQQRRQAVADSAALAARIAELQEAEKVAVEAEDYEKAAVLSNDQDSAKAALEECQLGLLAAEAMQRSASEKRLLLVREQAAAWEAAAAALCSLRDAQQRRKVATEKHAVQVAAAAACAVAAAQERIQQLQQQSQELRQSIQQRQAQLEQQQGDLERQLQEQRQERAAAHAGLEREVEELRAALAVKEAQLLGSKQKLNVADAAIAGLPNKFAEVAAAIDADQQELTTCQMEVEGEAASLEQAQQEAATDQQAATAAVAEALQQLEQAARLAASAAAQAAKLRAQADLAGRAAEKMAELRHAEAAGQHQVAQAEAAAADVHRRMRELAGQRAKLQHELGMVEGGLRSELESLTAEAAVLASAHGFTAEEAADVAAAVAELEVASMTAPAPAAADRMGDNRAAAAPEVGLIAGEAAMPVPSSAAAKGAEEEPEAFTAAGGLSSVDTEELLEEAVEAPEQDDADQHMLLPLAAAEESGGSMADAAKHIEKEADAAETAALDELVGGLSLSN</sequence>
<name>E1ZE72_CHLVA</name>
<keyword evidence="4" id="KW-1185">Reference proteome</keyword>
<proteinExistence type="predicted"/>
<feature type="compositionally biased region" description="Low complexity" evidence="2">
    <location>
        <begin position="156"/>
        <end position="175"/>
    </location>
</feature>
<reference evidence="3 4" key="1">
    <citation type="journal article" date="2010" name="Plant Cell">
        <title>The Chlorella variabilis NC64A genome reveals adaptation to photosymbiosis, coevolution with viruses, and cryptic sex.</title>
        <authorList>
            <person name="Blanc G."/>
            <person name="Duncan G."/>
            <person name="Agarkova I."/>
            <person name="Borodovsky M."/>
            <person name="Gurnon J."/>
            <person name="Kuo A."/>
            <person name="Lindquist E."/>
            <person name="Lucas S."/>
            <person name="Pangilinan J."/>
            <person name="Polle J."/>
            <person name="Salamov A."/>
            <person name="Terry A."/>
            <person name="Yamada T."/>
            <person name="Dunigan D.D."/>
            <person name="Grigoriev I.V."/>
            <person name="Claverie J.M."/>
            <person name="Van Etten J.L."/>
        </authorList>
    </citation>
    <scope>NUCLEOTIDE SEQUENCE [LARGE SCALE GENOMIC DNA]</scope>
    <source>
        <strain evidence="3 4">NC64A</strain>
    </source>
</reference>
<keyword evidence="1" id="KW-0175">Coiled coil</keyword>
<dbReference type="RefSeq" id="XP_005847922.1">
    <property type="nucleotide sequence ID" value="XM_005847860.1"/>
</dbReference>
<evidence type="ECO:0000313" key="4">
    <source>
        <dbReference type="Proteomes" id="UP000008141"/>
    </source>
</evidence>
<organism evidence="4">
    <name type="scientific">Chlorella variabilis</name>
    <name type="common">Green alga</name>
    <dbReference type="NCBI Taxonomy" id="554065"/>
    <lineage>
        <taxon>Eukaryota</taxon>
        <taxon>Viridiplantae</taxon>
        <taxon>Chlorophyta</taxon>
        <taxon>core chlorophytes</taxon>
        <taxon>Trebouxiophyceae</taxon>
        <taxon>Chlorellales</taxon>
        <taxon>Chlorellaceae</taxon>
        <taxon>Chlorella clade</taxon>
        <taxon>Chlorella</taxon>
    </lineage>
</organism>
<feature type="region of interest" description="Disordered" evidence="2">
    <location>
        <begin position="25"/>
        <end position="57"/>
    </location>
</feature>
<evidence type="ECO:0000256" key="1">
    <source>
        <dbReference type="SAM" id="Coils"/>
    </source>
</evidence>
<evidence type="ECO:0000256" key="2">
    <source>
        <dbReference type="SAM" id="MobiDB-lite"/>
    </source>
</evidence>
<feature type="compositionally biased region" description="Low complexity" evidence="2">
    <location>
        <begin position="317"/>
        <end position="328"/>
    </location>
</feature>
<feature type="region of interest" description="Disordered" evidence="2">
    <location>
        <begin position="260"/>
        <end position="298"/>
    </location>
</feature>
<feature type="region of interest" description="Disordered" evidence="2">
    <location>
        <begin position="364"/>
        <end position="390"/>
    </location>
</feature>
<feature type="coiled-coil region" evidence="1">
    <location>
        <begin position="494"/>
        <end position="571"/>
    </location>
</feature>
<evidence type="ECO:0000313" key="3">
    <source>
        <dbReference type="EMBL" id="EFN55820.1"/>
    </source>
</evidence>
<feature type="region of interest" description="Disordered" evidence="2">
    <location>
        <begin position="156"/>
        <end position="230"/>
    </location>
</feature>
<feature type="compositionally biased region" description="Low complexity" evidence="2">
    <location>
        <begin position="199"/>
        <end position="214"/>
    </location>
</feature>
<dbReference type="PANTHER" id="PTHR38394:SF1">
    <property type="entry name" value="NEUROFILAMENT LIGHT PROTEIN"/>
    <property type="match status" value="1"/>
</dbReference>